<dbReference type="EMBL" id="LWDX02037949">
    <property type="protein sequence ID" value="OEL25173.1"/>
    <property type="molecule type" value="Genomic_DNA"/>
</dbReference>
<dbReference type="AlphaFoldDB" id="A0A1E5VJ53"/>
<keyword evidence="6" id="KW-1185">Reference proteome</keyword>
<comment type="caution">
    <text evidence="5">The sequence shown here is derived from an EMBL/GenBank/DDBJ whole genome shotgun (WGS) entry which is preliminary data.</text>
</comment>
<dbReference type="STRING" id="888268.A0A1E5VJ53"/>
<reference evidence="5 6" key="1">
    <citation type="submission" date="2016-09" db="EMBL/GenBank/DDBJ databases">
        <title>The draft genome of Dichanthelium oligosanthes: A C3 panicoid grass species.</title>
        <authorList>
            <person name="Studer A.J."/>
            <person name="Schnable J.C."/>
            <person name="Brutnell T.P."/>
        </authorList>
    </citation>
    <scope>NUCLEOTIDE SEQUENCE [LARGE SCALE GENOMIC DNA]</scope>
    <source>
        <strain evidence="6">cv. Kellogg 1175</strain>
        <tissue evidence="5">Leaf</tissue>
    </source>
</reference>
<dbReference type="OrthoDB" id="1718296at2759"/>
<dbReference type="Proteomes" id="UP000095767">
    <property type="component" value="Unassembled WGS sequence"/>
</dbReference>
<dbReference type="PANTHER" id="PTHR31218">
    <property type="entry name" value="WAT1-RELATED PROTEIN"/>
    <property type="match status" value="1"/>
</dbReference>
<name>A0A1E5VJ53_9POAL</name>
<evidence type="ECO:0000256" key="2">
    <source>
        <dbReference type="ARBA" id="ARBA00022989"/>
    </source>
</evidence>
<accession>A0A1E5VJ53</accession>
<protein>
    <recommendedName>
        <fullName evidence="7">WAT1-related protein</fullName>
    </recommendedName>
</protein>
<dbReference type="GO" id="GO:0022857">
    <property type="term" value="F:transmembrane transporter activity"/>
    <property type="evidence" value="ECO:0007669"/>
    <property type="project" value="InterPro"/>
</dbReference>
<evidence type="ECO:0008006" key="7">
    <source>
        <dbReference type="Google" id="ProtNLM"/>
    </source>
</evidence>
<organism evidence="5 6">
    <name type="scientific">Dichanthelium oligosanthes</name>
    <dbReference type="NCBI Taxonomy" id="888268"/>
    <lineage>
        <taxon>Eukaryota</taxon>
        <taxon>Viridiplantae</taxon>
        <taxon>Streptophyta</taxon>
        <taxon>Embryophyta</taxon>
        <taxon>Tracheophyta</taxon>
        <taxon>Spermatophyta</taxon>
        <taxon>Magnoliopsida</taxon>
        <taxon>Liliopsida</taxon>
        <taxon>Poales</taxon>
        <taxon>Poaceae</taxon>
        <taxon>PACMAD clade</taxon>
        <taxon>Panicoideae</taxon>
        <taxon>Panicodae</taxon>
        <taxon>Paniceae</taxon>
        <taxon>Dichantheliinae</taxon>
        <taxon>Dichanthelium</taxon>
    </lineage>
</organism>
<gene>
    <name evidence="5" type="ORF">BAE44_0013809</name>
</gene>
<feature type="transmembrane region" description="Helical" evidence="4">
    <location>
        <begin position="117"/>
        <end position="146"/>
    </location>
</feature>
<proteinExistence type="predicted"/>
<evidence type="ECO:0000313" key="5">
    <source>
        <dbReference type="EMBL" id="OEL25173.1"/>
    </source>
</evidence>
<feature type="non-terminal residue" evidence="5">
    <location>
        <position position="1"/>
    </location>
</feature>
<feature type="transmembrane region" description="Helical" evidence="4">
    <location>
        <begin position="62"/>
        <end position="82"/>
    </location>
</feature>
<dbReference type="GO" id="GO:0016020">
    <property type="term" value="C:membrane"/>
    <property type="evidence" value="ECO:0007669"/>
    <property type="project" value="InterPro"/>
</dbReference>
<evidence type="ECO:0000256" key="1">
    <source>
        <dbReference type="ARBA" id="ARBA00022692"/>
    </source>
</evidence>
<keyword evidence="3 4" id="KW-0472">Membrane</keyword>
<dbReference type="InterPro" id="IPR030184">
    <property type="entry name" value="WAT1-related"/>
</dbReference>
<evidence type="ECO:0000256" key="4">
    <source>
        <dbReference type="SAM" id="Phobius"/>
    </source>
</evidence>
<sequence>LRSPSGIAKLTGVGLCLAGVLVIAFYTGPAIKGTFLMVLANTTWSLWIVMQARLLEEFPNKMLVTLLKCVFSTVQSFMAAVVAERDFAKWKLGLGISLLSILYSRKGPVLLTVWTPLCLLFTIFCSSFFLGEIVHLGSIIGGILLIRGPLQCVVG</sequence>
<evidence type="ECO:0000313" key="6">
    <source>
        <dbReference type="Proteomes" id="UP000095767"/>
    </source>
</evidence>
<keyword evidence="1 4" id="KW-0812">Transmembrane</keyword>
<feature type="transmembrane region" description="Helical" evidence="4">
    <location>
        <begin position="33"/>
        <end position="50"/>
    </location>
</feature>
<feature type="transmembrane region" description="Helical" evidence="4">
    <location>
        <begin position="7"/>
        <end position="27"/>
    </location>
</feature>
<evidence type="ECO:0000256" key="3">
    <source>
        <dbReference type="ARBA" id="ARBA00023136"/>
    </source>
</evidence>
<keyword evidence="2 4" id="KW-1133">Transmembrane helix</keyword>